<evidence type="ECO:0000256" key="3">
    <source>
        <dbReference type="ARBA" id="ARBA00022989"/>
    </source>
</evidence>
<dbReference type="InterPro" id="IPR052114">
    <property type="entry name" value="ER_autophagy_membrane_reg"/>
</dbReference>
<organism evidence="7 8">
    <name type="scientific">Ceutorhynchus assimilis</name>
    <name type="common">cabbage seed weevil</name>
    <dbReference type="NCBI Taxonomy" id="467358"/>
    <lineage>
        <taxon>Eukaryota</taxon>
        <taxon>Metazoa</taxon>
        <taxon>Ecdysozoa</taxon>
        <taxon>Arthropoda</taxon>
        <taxon>Hexapoda</taxon>
        <taxon>Insecta</taxon>
        <taxon>Pterygota</taxon>
        <taxon>Neoptera</taxon>
        <taxon>Endopterygota</taxon>
        <taxon>Coleoptera</taxon>
        <taxon>Polyphaga</taxon>
        <taxon>Cucujiformia</taxon>
        <taxon>Curculionidae</taxon>
        <taxon>Ceutorhynchinae</taxon>
        <taxon>Ceutorhynchus</taxon>
    </lineage>
</organism>
<proteinExistence type="predicted"/>
<dbReference type="GO" id="GO:0016020">
    <property type="term" value="C:membrane"/>
    <property type="evidence" value="ECO:0007669"/>
    <property type="project" value="UniProtKB-SubCell"/>
</dbReference>
<feature type="transmembrane region" description="Helical" evidence="5">
    <location>
        <begin position="41"/>
        <end position="61"/>
    </location>
</feature>
<dbReference type="PANTHER" id="PTHR20952">
    <property type="entry name" value="ADP-RIBOSYLATION-LIKE FACTOR 6-INTERACTING PROTEIN"/>
    <property type="match status" value="1"/>
</dbReference>
<gene>
    <name evidence="7" type="ORF">CEUTPL_LOCUS1322</name>
</gene>
<evidence type="ECO:0000256" key="1">
    <source>
        <dbReference type="ARBA" id="ARBA00004141"/>
    </source>
</evidence>
<dbReference type="GO" id="GO:0005783">
    <property type="term" value="C:endoplasmic reticulum"/>
    <property type="evidence" value="ECO:0007669"/>
    <property type="project" value="UniProtKB-ARBA"/>
</dbReference>
<keyword evidence="3 5" id="KW-1133">Transmembrane helix</keyword>
<evidence type="ECO:0000259" key="6">
    <source>
        <dbReference type="Pfam" id="PF24456"/>
    </source>
</evidence>
<feature type="transmembrane region" description="Helical" evidence="5">
    <location>
        <begin position="134"/>
        <end position="151"/>
    </location>
</feature>
<feature type="transmembrane region" description="Helical" evidence="5">
    <location>
        <begin position="157"/>
        <end position="173"/>
    </location>
</feature>
<evidence type="ECO:0000313" key="7">
    <source>
        <dbReference type="EMBL" id="CAG9760598.1"/>
    </source>
</evidence>
<name>A0A9N9QIZ7_9CUCU</name>
<feature type="transmembrane region" description="Helical" evidence="5">
    <location>
        <begin position="67"/>
        <end position="90"/>
    </location>
</feature>
<accession>A0A9N9QIZ7</accession>
<dbReference type="PANTHER" id="PTHR20952:SF0">
    <property type="entry name" value="ADP-RIBOSYLATION FACTOR-LIKE PROTEIN 6-INTERACTING PROTEIN 1"/>
    <property type="match status" value="1"/>
</dbReference>
<protein>
    <recommendedName>
        <fullName evidence="6">RETREG1-3/ARL6IP-like N-terminal reticulon-homology domain-containing protein</fullName>
    </recommendedName>
</protein>
<dbReference type="Pfam" id="PF24456">
    <property type="entry name" value="RHD_RETREG1-3"/>
    <property type="match status" value="1"/>
</dbReference>
<keyword evidence="2 5" id="KW-0812">Transmembrane</keyword>
<evidence type="ECO:0000256" key="4">
    <source>
        <dbReference type="ARBA" id="ARBA00023136"/>
    </source>
</evidence>
<keyword evidence="8" id="KW-1185">Reference proteome</keyword>
<dbReference type="InterPro" id="IPR057282">
    <property type="entry name" value="RETREG1-3-like_RHD"/>
</dbReference>
<dbReference type="OrthoDB" id="6416122at2759"/>
<evidence type="ECO:0000256" key="2">
    <source>
        <dbReference type="ARBA" id="ARBA00022692"/>
    </source>
</evidence>
<keyword evidence="4 5" id="KW-0472">Membrane</keyword>
<dbReference type="AlphaFoldDB" id="A0A9N9QIZ7"/>
<reference evidence="7" key="1">
    <citation type="submission" date="2022-01" db="EMBL/GenBank/DDBJ databases">
        <authorList>
            <person name="King R."/>
        </authorList>
    </citation>
    <scope>NUCLEOTIDE SEQUENCE</scope>
</reference>
<sequence length="199" mass="23347">MYSINNTTKTGKLEGKLMATMKPYRELILLLNRVLLWDKPWYSTAILAGSSMVFTMIWLWNPNVMSIVGFMGIIATLLDFFLIPLQSFLFKRQMWTEEKQKEYQSICTNVIFYKVNAEQFMTSYYKMRVTKPKMYFTITILVLSILTWLGGTVDNIFLTYMVITFFLMMPGIQRQGWFAPIVKLFSTCGIGMRFKVEED</sequence>
<dbReference type="Proteomes" id="UP001152799">
    <property type="component" value="Chromosome 1"/>
</dbReference>
<comment type="subcellular location">
    <subcellularLocation>
        <location evidence="1">Membrane</location>
        <topology evidence="1">Multi-pass membrane protein</topology>
    </subcellularLocation>
</comment>
<evidence type="ECO:0000313" key="8">
    <source>
        <dbReference type="Proteomes" id="UP001152799"/>
    </source>
</evidence>
<evidence type="ECO:0000256" key="5">
    <source>
        <dbReference type="SAM" id="Phobius"/>
    </source>
</evidence>
<feature type="domain" description="RETREG1-3/ARL6IP-like N-terminal reticulon-homology" evidence="6">
    <location>
        <begin position="23"/>
        <end position="173"/>
    </location>
</feature>
<dbReference type="EMBL" id="OU892277">
    <property type="protein sequence ID" value="CAG9760598.1"/>
    <property type="molecule type" value="Genomic_DNA"/>
</dbReference>